<dbReference type="GO" id="GO:0003723">
    <property type="term" value="F:RNA binding"/>
    <property type="evidence" value="ECO:0007669"/>
    <property type="project" value="UniProtKB-KW"/>
</dbReference>
<evidence type="ECO:0000256" key="7">
    <source>
        <dbReference type="ARBA" id="ARBA00047984"/>
    </source>
</evidence>
<comment type="caution">
    <text evidence="10">The sequence shown here is derived from an EMBL/GenBank/DDBJ whole genome shotgun (WGS) entry which is preliminary data.</text>
</comment>
<dbReference type="PROSITE" id="PS51192">
    <property type="entry name" value="HELICASE_ATP_BIND_1"/>
    <property type="match status" value="1"/>
</dbReference>
<accession>A0ABD2PPP7</accession>
<organism evidence="10 11">
    <name type="scientific">Cichlidogyrus casuarinus</name>
    <dbReference type="NCBI Taxonomy" id="1844966"/>
    <lineage>
        <taxon>Eukaryota</taxon>
        <taxon>Metazoa</taxon>
        <taxon>Spiralia</taxon>
        <taxon>Lophotrochozoa</taxon>
        <taxon>Platyhelminthes</taxon>
        <taxon>Monogenea</taxon>
        <taxon>Monopisthocotylea</taxon>
        <taxon>Dactylogyridea</taxon>
        <taxon>Ancyrocephalidae</taxon>
        <taxon>Cichlidogyrus</taxon>
    </lineage>
</organism>
<dbReference type="EMBL" id="JBJKFK010004353">
    <property type="protein sequence ID" value="KAL3309058.1"/>
    <property type="molecule type" value="Genomic_DNA"/>
</dbReference>
<dbReference type="InterPro" id="IPR027417">
    <property type="entry name" value="P-loop_NTPase"/>
</dbReference>
<dbReference type="PANTHER" id="PTHR47958">
    <property type="entry name" value="ATP-DEPENDENT RNA HELICASE DBP3"/>
    <property type="match status" value="1"/>
</dbReference>
<evidence type="ECO:0000256" key="2">
    <source>
        <dbReference type="ARBA" id="ARBA00022741"/>
    </source>
</evidence>
<keyword evidence="6" id="KW-0694">RNA-binding</keyword>
<name>A0ABD2PPP7_9PLAT</name>
<dbReference type="SMART" id="SM00487">
    <property type="entry name" value="DEXDc"/>
    <property type="match status" value="1"/>
</dbReference>
<keyword evidence="4" id="KW-0347">Helicase</keyword>
<evidence type="ECO:0000259" key="8">
    <source>
        <dbReference type="PROSITE" id="PS51192"/>
    </source>
</evidence>
<dbReference type="Pfam" id="PF00271">
    <property type="entry name" value="Helicase_C"/>
    <property type="match status" value="1"/>
</dbReference>
<dbReference type="SMART" id="SM00490">
    <property type="entry name" value="HELICc"/>
    <property type="match status" value="1"/>
</dbReference>
<dbReference type="InterPro" id="IPR014001">
    <property type="entry name" value="Helicase_ATP-bd"/>
</dbReference>
<proteinExistence type="predicted"/>
<evidence type="ECO:0000259" key="9">
    <source>
        <dbReference type="PROSITE" id="PS51194"/>
    </source>
</evidence>
<reference evidence="10 11" key="1">
    <citation type="submission" date="2024-11" db="EMBL/GenBank/DDBJ databases">
        <title>Adaptive evolution of stress response genes in parasites aligns with host niche diversity.</title>
        <authorList>
            <person name="Hahn C."/>
            <person name="Resl P."/>
        </authorList>
    </citation>
    <scope>NUCLEOTIDE SEQUENCE [LARGE SCALE GENOMIC DNA]</scope>
    <source>
        <strain evidence="10">EGGRZ-B1_66</strain>
        <tissue evidence="10">Body</tissue>
    </source>
</reference>
<dbReference type="InterPro" id="IPR000629">
    <property type="entry name" value="RNA-helicase_DEAD-box_CS"/>
</dbReference>
<dbReference type="PROSITE" id="PS00039">
    <property type="entry name" value="DEAD_ATP_HELICASE"/>
    <property type="match status" value="1"/>
</dbReference>
<dbReference type="GO" id="GO:0016787">
    <property type="term" value="F:hydrolase activity"/>
    <property type="evidence" value="ECO:0007669"/>
    <property type="project" value="UniProtKB-KW"/>
</dbReference>
<evidence type="ECO:0000256" key="5">
    <source>
        <dbReference type="ARBA" id="ARBA00022840"/>
    </source>
</evidence>
<evidence type="ECO:0000256" key="3">
    <source>
        <dbReference type="ARBA" id="ARBA00022801"/>
    </source>
</evidence>
<dbReference type="CDD" id="cd18787">
    <property type="entry name" value="SF2_C_DEAD"/>
    <property type="match status" value="1"/>
</dbReference>
<protein>
    <recommendedName>
        <fullName evidence="1">RNA helicase</fullName>
        <ecNumber evidence="1">3.6.4.13</ecNumber>
    </recommendedName>
</protein>
<gene>
    <name evidence="10" type="primary">EIF-4A_1</name>
    <name evidence="10" type="ORF">Ciccas_012398</name>
</gene>
<keyword evidence="2" id="KW-0547">Nucleotide-binding</keyword>
<evidence type="ECO:0000256" key="1">
    <source>
        <dbReference type="ARBA" id="ARBA00012552"/>
    </source>
</evidence>
<dbReference type="SUPFAM" id="SSF52540">
    <property type="entry name" value="P-loop containing nucleoside triphosphate hydrolases"/>
    <property type="match status" value="1"/>
</dbReference>
<dbReference type="Gene3D" id="3.40.50.300">
    <property type="entry name" value="P-loop containing nucleotide triphosphate hydrolases"/>
    <property type="match status" value="2"/>
</dbReference>
<dbReference type="GO" id="GO:0005524">
    <property type="term" value="F:ATP binding"/>
    <property type="evidence" value="ECO:0007669"/>
    <property type="project" value="UniProtKB-KW"/>
</dbReference>
<feature type="non-terminal residue" evidence="10">
    <location>
        <position position="1"/>
    </location>
</feature>
<dbReference type="GO" id="GO:0003743">
    <property type="term" value="F:translation initiation factor activity"/>
    <property type="evidence" value="ECO:0007669"/>
    <property type="project" value="UniProtKB-KW"/>
</dbReference>
<feature type="domain" description="Helicase ATP-binding" evidence="8">
    <location>
        <begin position="1"/>
        <end position="115"/>
    </location>
</feature>
<dbReference type="InterPro" id="IPR011545">
    <property type="entry name" value="DEAD/DEAH_box_helicase_dom"/>
</dbReference>
<evidence type="ECO:0000313" key="10">
    <source>
        <dbReference type="EMBL" id="KAL3309058.1"/>
    </source>
</evidence>
<sequence length="287" mass="32622">VVSSIGMNLKVKVHACIGGSKTSEDIQKLKEGQHIVVGTPGRVFMLMDQKHLNTNSIKVFVLDEADEMLSLGFRSQIQNIYSHLSKDCQILLLSATMPQDILEFTTKIMNDPVRILVNQEELTLDGIHQFYIDLKEEDNKYYTLIDLYKNISLSQVIVFVNTVRKVNTLQQALTDDNFTVSAIHGEMDQTARDEIMRQFRSGNSRILLATDVLARGIDVQQVSLVINYDMPNSRETYIHRIGRGGRFGRKGTAINFVTDNDKSLIQDFISYYKTSIPQMPENIMNLL</sequence>
<dbReference type="Proteomes" id="UP001626550">
    <property type="component" value="Unassembled WGS sequence"/>
</dbReference>
<evidence type="ECO:0000256" key="6">
    <source>
        <dbReference type="ARBA" id="ARBA00022884"/>
    </source>
</evidence>
<dbReference type="PROSITE" id="PS51194">
    <property type="entry name" value="HELICASE_CTER"/>
    <property type="match status" value="1"/>
</dbReference>
<dbReference type="EC" id="3.6.4.13" evidence="1"/>
<keyword evidence="10" id="KW-0648">Protein biosynthesis</keyword>
<dbReference type="Pfam" id="PF00270">
    <property type="entry name" value="DEAD"/>
    <property type="match status" value="1"/>
</dbReference>
<keyword evidence="3" id="KW-0378">Hydrolase</keyword>
<dbReference type="FunFam" id="3.40.50.300:FF:000031">
    <property type="entry name" value="Eukaryotic initiation factor 4A-III"/>
    <property type="match status" value="1"/>
</dbReference>
<dbReference type="InterPro" id="IPR001650">
    <property type="entry name" value="Helicase_C-like"/>
</dbReference>
<evidence type="ECO:0000313" key="11">
    <source>
        <dbReference type="Proteomes" id="UP001626550"/>
    </source>
</evidence>
<keyword evidence="11" id="KW-1185">Reference proteome</keyword>
<dbReference type="GO" id="GO:0003724">
    <property type="term" value="F:RNA helicase activity"/>
    <property type="evidence" value="ECO:0007669"/>
    <property type="project" value="UniProtKB-EC"/>
</dbReference>
<feature type="domain" description="Helicase C-terminal" evidence="9">
    <location>
        <begin position="143"/>
        <end position="287"/>
    </location>
</feature>
<keyword evidence="5" id="KW-0067">ATP-binding</keyword>
<keyword evidence="10" id="KW-0396">Initiation factor</keyword>
<dbReference type="AlphaFoldDB" id="A0ABD2PPP7"/>
<comment type="catalytic activity">
    <reaction evidence="7">
        <text>ATP + H2O = ADP + phosphate + H(+)</text>
        <dbReference type="Rhea" id="RHEA:13065"/>
        <dbReference type="ChEBI" id="CHEBI:15377"/>
        <dbReference type="ChEBI" id="CHEBI:15378"/>
        <dbReference type="ChEBI" id="CHEBI:30616"/>
        <dbReference type="ChEBI" id="CHEBI:43474"/>
        <dbReference type="ChEBI" id="CHEBI:456216"/>
        <dbReference type="EC" id="3.6.4.13"/>
    </reaction>
</comment>
<evidence type="ECO:0000256" key="4">
    <source>
        <dbReference type="ARBA" id="ARBA00022806"/>
    </source>
</evidence>